<evidence type="ECO:0000256" key="1">
    <source>
        <dbReference type="ARBA" id="ARBA00022737"/>
    </source>
</evidence>
<evidence type="ECO:0000256" key="3">
    <source>
        <dbReference type="SAM" id="MobiDB-lite"/>
    </source>
</evidence>
<evidence type="ECO:0000256" key="2">
    <source>
        <dbReference type="PROSITE-ProRule" id="PRU00708"/>
    </source>
</evidence>
<reference evidence="5" key="1">
    <citation type="journal article" date="2020" name="Fungal Divers.">
        <title>Resolving the Mortierellaceae phylogeny through synthesis of multi-gene phylogenetics and phylogenomics.</title>
        <authorList>
            <person name="Vandepol N."/>
            <person name="Liber J."/>
            <person name="Desiro A."/>
            <person name="Na H."/>
            <person name="Kennedy M."/>
            <person name="Barry K."/>
            <person name="Grigoriev I.V."/>
            <person name="Miller A.N."/>
            <person name="O'Donnell K."/>
            <person name="Stajich J.E."/>
            <person name="Bonito G."/>
        </authorList>
    </citation>
    <scope>NUCLEOTIDE SEQUENCE</scope>
    <source>
        <strain evidence="5">KOD1015</strain>
    </source>
</reference>
<dbReference type="Gene3D" id="1.25.40.10">
    <property type="entry name" value="Tetratricopeptide repeat domain"/>
    <property type="match status" value="3"/>
</dbReference>
<dbReference type="Pfam" id="PF17177">
    <property type="entry name" value="PPR_long"/>
    <property type="match status" value="1"/>
</dbReference>
<feature type="domain" description="PROP1-like PPR" evidence="4">
    <location>
        <begin position="650"/>
        <end position="817"/>
    </location>
</feature>
<accession>A0A9P6G1U7</accession>
<dbReference type="OrthoDB" id="185373at2759"/>
<feature type="compositionally biased region" description="Polar residues" evidence="3">
    <location>
        <begin position="117"/>
        <end position="130"/>
    </location>
</feature>
<dbReference type="PANTHER" id="PTHR47932:SF44">
    <property type="entry name" value="MIOREX COMPLEX COMPONENT 1"/>
    <property type="match status" value="1"/>
</dbReference>
<dbReference type="EMBL" id="JAABOA010000337">
    <property type="protein sequence ID" value="KAF9584750.1"/>
    <property type="molecule type" value="Genomic_DNA"/>
</dbReference>
<dbReference type="AlphaFoldDB" id="A0A9P6G1U7"/>
<proteinExistence type="predicted"/>
<dbReference type="InterPro" id="IPR011990">
    <property type="entry name" value="TPR-like_helical_dom_sf"/>
</dbReference>
<dbReference type="Proteomes" id="UP000780801">
    <property type="component" value="Unassembled WGS sequence"/>
</dbReference>
<sequence>MSEYKHLKRSVDMAMSLSRSNPRACQALLASRILSGNTTKVHFSSGHGATSVHAVSPQPEAVSRKLSKPIPLACLPVIFANPSRSSHLHLPRHQAAKTRMTLGRTRCHSSRAFHGTASGSSTLDQDNSSASRHDPATITTLKQFTGRRRPTATTFESQELQLDFPVPHSADAALAISNLRLLIHSESTSAPHSSPGSHEYRQGLITEQRTPSSIAPPSSALCLLFTHIQEAGNLHLLSEADWEALISWFFIYEEYQMLDRIHLLVLDQQDISAKCNTPSFVQLVRASLRMREDSTATNLFGAERNNLENVSKPASETTKFSLLQRTLLRMNELGLPPSEEFYGLWLRAAVREEDWNAGIGAWKSLNLQTPRSSPSLPLTSLAIICYFHRGNYNEAGRLLKTVLEKCTATQHKQNYAMFTDNGVLVGSSAGTNEGDEETSAADGRIEFLTRQKQSTKNATLLVEKMKADRQNTSTTNNTSPKSREWMVVAFPALIEAMSLDKKDALSAKLAMEMTELLSKHGFEMDKTRFRMLCRYIGATLSSKEAEMFLKRWLETSRSTFSATSSQPLPGDDDTLGTENTSNESRKSHRIHNHESRTLAEAGLQEVLKQAVVEGEFTRVRKILEGMSLLDMDLGAATSTKVLNGLCDGQDYRTAMITLEKIIQEKRVPSVYSANKLMNGLIRSDRLDESVAMFRDLTENHGIQPSADMLRNLMSLTAKYGRLPMTQRILSALKHKGVQRDGRIYCNLMRCYIRDNNVQGAIKVFENMESIGVRNETSHFNVLLEGAIRGSSPLTALGILEIMSSQRVHPNAETWNILLGGAFISGNRVLSHQIFHELSRSVAEGIDDTSDPTLRASRHPETFQLLMREYAERQGIDSALELLKSAQDAGYAPSVKASMFRDLMERSCQEGNGVAGYELYKLLRQIDGSDNSYIQSPTQEENYWASLAPPAPPRRAVIPAYSAMSITSTSSTVTPIPLANLYSRILDQLDQGNKLELGREMATDLILSGFDMDQGLVQRAIGFYARCGELPAAFGLFMRMGRAYGVEPTRVMVKSLYAAACDHGLLESVHTPSSEQIGSPDAWDEASAQQWLRVLKASMENFGIGIEA</sequence>
<comment type="caution">
    <text evidence="5">The sequence shown here is derived from an EMBL/GenBank/DDBJ whole genome shotgun (WGS) entry which is preliminary data.</text>
</comment>
<keyword evidence="6" id="KW-1185">Reference proteome</keyword>
<feature type="region of interest" description="Disordered" evidence="3">
    <location>
        <begin position="560"/>
        <end position="594"/>
    </location>
</feature>
<dbReference type="PANTHER" id="PTHR47932">
    <property type="entry name" value="ATPASE EXPRESSION PROTEIN 3"/>
    <property type="match status" value="1"/>
</dbReference>
<feature type="region of interest" description="Disordered" evidence="3">
    <location>
        <begin position="111"/>
        <end position="135"/>
    </location>
</feature>
<evidence type="ECO:0000313" key="6">
    <source>
        <dbReference type="Proteomes" id="UP000780801"/>
    </source>
</evidence>
<evidence type="ECO:0000313" key="5">
    <source>
        <dbReference type="EMBL" id="KAF9584750.1"/>
    </source>
</evidence>
<feature type="repeat" description="PPR" evidence="2">
    <location>
        <begin position="669"/>
        <end position="704"/>
    </location>
</feature>
<keyword evidence="1" id="KW-0677">Repeat</keyword>
<gene>
    <name evidence="5" type="ORF">BGW38_005312</name>
</gene>
<feature type="repeat" description="PPR" evidence="2">
    <location>
        <begin position="740"/>
        <end position="774"/>
    </location>
</feature>
<dbReference type="InterPro" id="IPR002885">
    <property type="entry name" value="PPR_rpt"/>
</dbReference>
<dbReference type="PROSITE" id="PS51375">
    <property type="entry name" value="PPR"/>
    <property type="match status" value="2"/>
</dbReference>
<protein>
    <recommendedName>
        <fullName evidence="4">PROP1-like PPR domain-containing protein</fullName>
    </recommendedName>
</protein>
<dbReference type="InterPro" id="IPR033443">
    <property type="entry name" value="PROP1-like_PPR_dom"/>
</dbReference>
<name>A0A9P6G1U7_9FUNG</name>
<evidence type="ECO:0000259" key="4">
    <source>
        <dbReference type="Pfam" id="PF17177"/>
    </source>
</evidence>
<organism evidence="5 6">
    <name type="scientific">Lunasporangiospora selenospora</name>
    <dbReference type="NCBI Taxonomy" id="979761"/>
    <lineage>
        <taxon>Eukaryota</taxon>
        <taxon>Fungi</taxon>
        <taxon>Fungi incertae sedis</taxon>
        <taxon>Mucoromycota</taxon>
        <taxon>Mortierellomycotina</taxon>
        <taxon>Mortierellomycetes</taxon>
        <taxon>Mortierellales</taxon>
        <taxon>Mortierellaceae</taxon>
        <taxon>Lunasporangiospora</taxon>
    </lineage>
</organism>